<dbReference type="Gene3D" id="3.60.90.10">
    <property type="entry name" value="S-adenosylmethionine decarboxylase"/>
    <property type="match status" value="1"/>
</dbReference>
<dbReference type="EC" id="2.5.1.16" evidence="14"/>
<keyword evidence="12" id="KW-0812">Transmembrane</keyword>
<organism evidence="14 15">
    <name type="scientific">Skeletonema marinoi</name>
    <dbReference type="NCBI Taxonomy" id="267567"/>
    <lineage>
        <taxon>Eukaryota</taxon>
        <taxon>Sar</taxon>
        <taxon>Stramenopiles</taxon>
        <taxon>Ochrophyta</taxon>
        <taxon>Bacillariophyta</taxon>
        <taxon>Coscinodiscophyceae</taxon>
        <taxon>Thalassiosirophycidae</taxon>
        <taxon>Thalassiosirales</taxon>
        <taxon>Skeletonemataceae</taxon>
        <taxon>Skeletonema</taxon>
        <taxon>Skeletonema marinoi-dohrnii complex</taxon>
    </lineage>
</organism>
<dbReference type="EMBL" id="JATAAI010000006">
    <property type="protein sequence ID" value="KAK1744680.1"/>
    <property type="molecule type" value="Genomic_DNA"/>
</dbReference>
<evidence type="ECO:0000256" key="7">
    <source>
        <dbReference type="ARBA" id="ARBA00023145"/>
    </source>
</evidence>
<comment type="cofactor">
    <cofactor evidence="1">
        <name>pyruvate</name>
        <dbReference type="ChEBI" id="CHEBI:15361"/>
    </cofactor>
</comment>
<evidence type="ECO:0000256" key="10">
    <source>
        <dbReference type="ARBA" id="ARBA00023317"/>
    </source>
</evidence>
<dbReference type="InterPro" id="IPR001045">
    <property type="entry name" value="Spermi_synthase"/>
</dbReference>
<keyword evidence="4" id="KW-0210">Decarboxylase</keyword>
<dbReference type="Gene3D" id="3.40.50.150">
    <property type="entry name" value="Vaccinia Virus protein VP39"/>
    <property type="match status" value="1"/>
</dbReference>
<evidence type="ECO:0000313" key="15">
    <source>
        <dbReference type="Proteomes" id="UP001224775"/>
    </source>
</evidence>
<keyword evidence="10" id="KW-0670">Pyruvate</keyword>
<protein>
    <submittedName>
        <fullName evidence="14">Polyamine aminopropyltransferase</fullName>
        <ecNumber evidence="14">2.5.1.16</ecNumber>
    </submittedName>
</protein>
<accession>A0AAD8YGK1</accession>
<dbReference type="AlphaFoldDB" id="A0AAD8YGK1"/>
<keyword evidence="8" id="KW-0456">Lyase</keyword>
<evidence type="ECO:0000256" key="1">
    <source>
        <dbReference type="ARBA" id="ARBA00001928"/>
    </source>
</evidence>
<dbReference type="InterPro" id="IPR029063">
    <property type="entry name" value="SAM-dependent_MTases_sf"/>
</dbReference>
<keyword evidence="6 11" id="KW-0620">Polyamine biosynthesis</keyword>
<dbReference type="CDD" id="cd08161">
    <property type="entry name" value="SET"/>
    <property type="match status" value="1"/>
</dbReference>
<keyword evidence="12" id="KW-0472">Membrane</keyword>
<keyword evidence="7" id="KW-0865">Zymogen</keyword>
<keyword evidence="12" id="KW-1133">Transmembrane helix</keyword>
<evidence type="ECO:0000256" key="2">
    <source>
        <dbReference type="ARBA" id="ARBA00007867"/>
    </source>
</evidence>
<evidence type="ECO:0000256" key="6">
    <source>
        <dbReference type="ARBA" id="ARBA00023115"/>
    </source>
</evidence>
<dbReference type="HAMAP" id="MF_00198">
    <property type="entry name" value="Spermidine_synth"/>
    <property type="match status" value="1"/>
</dbReference>
<dbReference type="Pfam" id="PF02675">
    <property type="entry name" value="AdoMet_dc"/>
    <property type="match status" value="1"/>
</dbReference>
<evidence type="ECO:0000256" key="11">
    <source>
        <dbReference type="PROSITE-ProRule" id="PRU00354"/>
    </source>
</evidence>
<evidence type="ECO:0000256" key="12">
    <source>
        <dbReference type="SAM" id="Phobius"/>
    </source>
</evidence>
<dbReference type="InterPro" id="IPR016067">
    <property type="entry name" value="S-AdoMet_deCO2ase_core"/>
</dbReference>
<keyword evidence="3 11" id="KW-0808">Transferase</keyword>
<gene>
    <name evidence="14" type="ORF">QTG54_003971</name>
</gene>
<evidence type="ECO:0000256" key="5">
    <source>
        <dbReference type="ARBA" id="ARBA00022813"/>
    </source>
</evidence>
<keyword evidence="9" id="KW-0704">Schiff base</keyword>
<evidence type="ECO:0000259" key="13">
    <source>
        <dbReference type="PROSITE" id="PS51006"/>
    </source>
</evidence>
<dbReference type="PANTHER" id="PTHR43317:SF1">
    <property type="entry name" value="THERMOSPERMINE SYNTHASE ACAULIS5"/>
    <property type="match status" value="1"/>
</dbReference>
<dbReference type="GO" id="GO:0008295">
    <property type="term" value="P:spermidine biosynthetic process"/>
    <property type="evidence" value="ECO:0007669"/>
    <property type="project" value="InterPro"/>
</dbReference>
<dbReference type="InterPro" id="IPR003826">
    <property type="entry name" value="AdoMetDC_fam_prok"/>
</dbReference>
<feature type="domain" description="PABS" evidence="13">
    <location>
        <begin position="337"/>
        <end position="523"/>
    </location>
</feature>
<comment type="similarity">
    <text evidence="2">Belongs to the spermidine/spermine synthase family.</text>
</comment>
<sequence>MNGNGHHVNAPQALIIEARPKTYAIDVRVFVATIMATMVVAFGTGLMMGPTDARLAMPVLSFLGIELPEPVQLPAAAINSESEPIVGAMSTQSLMPSNPQARNSNSKSATYMVGEVSANGEIIINKEGEDAAGEVLIKQAKRTKTEHVATLGYKIRETHVNIDTPVLEGTGDVPHERDITYDRINKENDGNIRDQTMPSGQHLLVDMKNLEADFLNSESRLARAMQDSVIAGGLTMLSYHCHSLHPAGVSCVGVLLESHISFHTWPDEGVITLDMFTTSEKPLLPVLPSIKELFGIPRVNAETGEKEEVVTVWSHELRGFRTEDARKVHHLDGNSDISKHVTSPLEVVYKEHVLNMETEYGRIDIWDVKERDDTPGYEDGLRLGLAPQDPRWFSYEDASPCRLLFLDGVLHMANQTDRVFHETLVHPAMFAHPSPKSVGILGGGDGGSLREVLKHKSVTDVTMVELDEKVVSVSKEYLPEISDCSDIVGSKPNCFDDDRLSLIFTDAFAYVKEKKEANGKFDVLVADVNQPENQDEYTDADTVNALVESLSPLGVLVINAGEAPMIVDPRADKGMQPKREAFTKLLEAHPKIASIFVFEDAQSGYVDPVAFLVACRDASCRKNWYGQTDEINYQVFDRLQAMKSKKPALIQFDGATQRSYQVPPRAWETVYCRREPEPFECAYRGLDMTKELFEYYPKNEDESAFVIRESKEGAENDAAVYATVDIPEGSYIMPTHLAASLEVSEDSAKDSNATAHLEGVGEADVLTDFVDYIDENGHSARDGSGKIYVEIGGSRVIRESDDASEVNIRRWVPAHPDGARPKYSPVYDRHRHSFDVFLVASRDIKAGEEIVKPGDLWDY</sequence>
<comment type="caution">
    <text evidence="11">Lacks conserved residue(s) required for the propagation of feature annotation.</text>
</comment>
<dbReference type="InterPro" id="IPR030374">
    <property type="entry name" value="PABS"/>
</dbReference>
<evidence type="ECO:0000256" key="9">
    <source>
        <dbReference type="ARBA" id="ARBA00023270"/>
    </source>
</evidence>
<dbReference type="GO" id="GO:0010487">
    <property type="term" value="F:thermospermine synthase activity"/>
    <property type="evidence" value="ECO:0007669"/>
    <property type="project" value="UniProtKB-ARBA"/>
</dbReference>
<dbReference type="SUPFAM" id="SSF56276">
    <property type="entry name" value="S-adenosylmethionine decarboxylase"/>
    <property type="match status" value="1"/>
</dbReference>
<evidence type="ECO:0000256" key="8">
    <source>
        <dbReference type="ARBA" id="ARBA00023239"/>
    </source>
</evidence>
<dbReference type="PROSITE" id="PS51006">
    <property type="entry name" value="PABS_2"/>
    <property type="match status" value="1"/>
</dbReference>
<comment type="caution">
    <text evidence="14">The sequence shown here is derived from an EMBL/GenBank/DDBJ whole genome shotgun (WGS) entry which is preliminary data.</text>
</comment>
<dbReference type="GO" id="GO:0004014">
    <property type="term" value="F:adenosylmethionine decarboxylase activity"/>
    <property type="evidence" value="ECO:0007669"/>
    <property type="project" value="InterPro"/>
</dbReference>
<dbReference type="Proteomes" id="UP001224775">
    <property type="component" value="Unassembled WGS sequence"/>
</dbReference>
<evidence type="ECO:0000256" key="4">
    <source>
        <dbReference type="ARBA" id="ARBA00022793"/>
    </source>
</evidence>
<evidence type="ECO:0000256" key="3">
    <source>
        <dbReference type="ARBA" id="ARBA00022679"/>
    </source>
</evidence>
<keyword evidence="15" id="KW-1185">Reference proteome</keyword>
<dbReference type="SUPFAM" id="SSF53335">
    <property type="entry name" value="S-adenosyl-L-methionine-dependent methyltransferases"/>
    <property type="match status" value="1"/>
</dbReference>
<proteinExistence type="inferred from homology"/>
<dbReference type="PANTHER" id="PTHR43317">
    <property type="entry name" value="THERMOSPERMINE SYNTHASE ACAULIS5"/>
    <property type="match status" value="1"/>
</dbReference>
<name>A0AAD8YGK1_9STRA</name>
<feature type="transmembrane region" description="Helical" evidence="12">
    <location>
        <begin position="29"/>
        <end position="48"/>
    </location>
</feature>
<keyword evidence="5" id="KW-0068">Autocatalytic cleavage</keyword>
<dbReference type="Pfam" id="PF01564">
    <property type="entry name" value="Spermine_synth"/>
    <property type="match status" value="1"/>
</dbReference>
<evidence type="ECO:0000313" key="14">
    <source>
        <dbReference type="EMBL" id="KAK1744680.1"/>
    </source>
</evidence>
<dbReference type="GO" id="GO:0004766">
    <property type="term" value="F:spermidine synthase activity"/>
    <property type="evidence" value="ECO:0007669"/>
    <property type="project" value="UniProtKB-EC"/>
</dbReference>
<reference evidence="14" key="1">
    <citation type="submission" date="2023-06" db="EMBL/GenBank/DDBJ databases">
        <title>Survivors Of The Sea: Transcriptome response of Skeletonema marinoi to long-term dormancy.</title>
        <authorList>
            <person name="Pinder M.I.M."/>
            <person name="Kourtchenko O."/>
            <person name="Robertson E.K."/>
            <person name="Larsson T."/>
            <person name="Maumus F."/>
            <person name="Osuna-Cruz C.M."/>
            <person name="Vancaester E."/>
            <person name="Stenow R."/>
            <person name="Vandepoele K."/>
            <person name="Ploug H."/>
            <person name="Bruchert V."/>
            <person name="Godhe A."/>
            <person name="Topel M."/>
        </authorList>
    </citation>
    <scope>NUCLEOTIDE SEQUENCE</scope>
    <source>
        <strain evidence="14">R05AC</strain>
    </source>
</reference>